<keyword evidence="2" id="KW-1185">Reference proteome</keyword>
<name>A0A0C9W7F2_9AGAM</name>
<dbReference type="Proteomes" id="UP000053820">
    <property type="component" value="Unassembled WGS sequence"/>
</dbReference>
<gene>
    <name evidence="1" type="ORF">HYDPIDRAFT_34257</name>
</gene>
<evidence type="ECO:0000313" key="2">
    <source>
        <dbReference type="Proteomes" id="UP000053820"/>
    </source>
</evidence>
<accession>A0A0C9W7F2</accession>
<dbReference type="EMBL" id="KN839949">
    <property type="protein sequence ID" value="KIJ58357.1"/>
    <property type="molecule type" value="Genomic_DNA"/>
</dbReference>
<proteinExistence type="predicted"/>
<evidence type="ECO:0000313" key="1">
    <source>
        <dbReference type="EMBL" id="KIJ58357.1"/>
    </source>
</evidence>
<organism evidence="1 2">
    <name type="scientific">Hydnomerulius pinastri MD-312</name>
    <dbReference type="NCBI Taxonomy" id="994086"/>
    <lineage>
        <taxon>Eukaryota</taxon>
        <taxon>Fungi</taxon>
        <taxon>Dikarya</taxon>
        <taxon>Basidiomycota</taxon>
        <taxon>Agaricomycotina</taxon>
        <taxon>Agaricomycetes</taxon>
        <taxon>Agaricomycetidae</taxon>
        <taxon>Boletales</taxon>
        <taxon>Boletales incertae sedis</taxon>
        <taxon>Leucogyrophana</taxon>
    </lineage>
</organism>
<sequence length="139" mass="16301">MYQWDLALEDANRAIELDPRSPLAYERTSTEKRNAIRMSIREAIKDWPPNLIKTQTGRICNRKQPELACEDLSPFKEYISSDTTTPQIHKSLIRAMKKYCRYIMLSHARNREKSVFDVIGARSVYDLSSPSYINKLQRF</sequence>
<dbReference type="AlphaFoldDB" id="A0A0C9W7F2"/>
<dbReference type="OrthoDB" id="10038545at2759"/>
<reference evidence="1 2" key="1">
    <citation type="submission" date="2014-04" db="EMBL/GenBank/DDBJ databases">
        <title>Evolutionary Origins and Diversification of the Mycorrhizal Mutualists.</title>
        <authorList>
            <consortium name="DOE Joint Genome Institute"/>
            <consortium name="Mycorrhizal Genomics Consortium"/>
            <person name="Kohler A."/>
            <person name="Kuo A."/>
            <person name="Nagy L.G."/>
            <person name="Floudas D."/>
            <person name="Copeland A."/>
            <person name="Barry K.W."/>
            <person name="Cichocki N."/>
            <person name="Veneault-Fourrey C."/>
            <person name="LaButti K."/>
            <person name="Lindquist E.A."/>
            <person name="Lipzen A."/>
            <person name="Lundell T."/>
            <person name="Morin E."/>
            <person name="Murat C."/>
            <person name="Riley R."/>
            <person name="Ohm R."/>
            <person name="Sun H."/>
            <person name="Tunlid A."/>
            <person name="Henrissat B."/>
            <person name="Grigoriev I.V."/>
            <person name="Hibbett D.S."/>
            <person name="Martin F."/>
        </authorList>
    </citation>
    <scope>NUCLEOTIDE SEQUENCE [LARGE SCALE GENOMIC DNA]</scope>
    <source>
        <strain evidence="1 2">MD-312</strain>
    </source>
</reference>
<dbReference type="HOGENOM" id="CLU_1845367_0_0_1"/>
<protein>
    <submittedName>
        <fullName evidence="1">Uncharacterized protein</fullName>
    </submittedName>
</protein>